<dbReference type="GO" id="GO:0000155">
    <property type="term" value="F:phosphorelay sensor kinase activity"/>
    <property type="evidence" value="ECO:0007669"/>
    <property type="project" value="InterPro"/>
</dbReference>
<keyword evidence="9" id="KW-0902">Two-component regulatory system</keyword>
<keyword evidence="4" id="KW-0597">Phosphoprotein</keyword>
<dbReference type="Pfam" id="PF00512">
    <property type="entry name" value="HisKA"/>
    <property type="match status" value="1"/>
</dbReference>
<dbReference type="PANTHER" id="PTHR45528:SF8">
    <property type="entry name" value="HISTIDINE KINASE"/>
    <property type="match status" value="1"/>
</dbReference>
<keyword evidence="14" id="KW-1185">Reference proteome</keyword>
<evidence type="ECO:0000256" key="2">
    <source>
        <dbReference type="ARBA" id="ARBA00004141"/>
    </source>
</evidence>
<dbReference type="SMART" id="SM00387">
    <property type="entry name" value="HATPase_c"/>
    <property type="match status" value="1"/>
</dbReference>
<dbReference type="Gene3D" id="3.30.565.10">
    <property type="entry name" value="Histidine kinase-like ATPase, C-terminal domain"/>
    <property type="match status" value="1"/>
</dbReference>
<dbReference type="GO" id="GO:0005886">
    <property type="term" value="C:plasma membrane"/>
    <property type="evidence" value="ECO:0007669"/>
    <property type="project" value="TreeGrafter"/>
</dbReference>
<evidence type="ECO:0000256" key="6">
    <source>
        <dbReference type="ARBA" id="ARBA00022692"/>
    </source>
</evidence>
<dbReference type="PRINTS" id="PR01780">
    <property type="entry name" value="LANTIREGPROT"/>
</dbReference>
<evidence type="ECO:0000256" key="1">
    <source>
        <dbReference type="ARBA" id="ARBA00000085"/>
    </source>
</evidence>
<evidence type="ECO:0000256" key="5">
    <source>
        <dbReference type="ARBA" id="ARBA00022679"/>
    </source>
</evidence>
<dbReference type="Gene3D" id="1.10.287.130">
    <property type="match status" value="1"/>
</dbReference>
<dbReference type="InterPro" id="IPR003594">
    <property type="entry name" value="HATPase_dom"/>
</dbReference>
<dbReference type="InterPro" id="IPR050398">
    <property type="entry name" value="HssS/ArlS-like"/>
</dbReference>
<dbReference type="SUPFAM" id="SSF55874">
    <property type="entry name" value="ATPase domain of HSP90 chaperone/DNA topoisomerase II/histidine kinase"/>
    <property type="match status" value="1"/>
</dbReference>
<reference evidence="13 14" key="1">
    <citation type="journal article" date="2015" name="Genome Announc.">
        <title>Draft Genome Sequence of Clostridium tyrobutyricum Strain DIVETGP, Isolated from Cow's Milk for Grana Padano Production.</title>
        <authorList>
            <person name="Soggiu A."/>
            <person name="Piras C."/>
            <person name="Gaiarsa S."/>
            <person name="Sassera D."/>
            <person name="Roncada P."/>
            <person name="Bendixen E."/>
            <person name="Brasca M."/>
            <person name="Bonizzi L."/>
        </authorList>
    </citation>
    <scope>NUCLEOTIDE SEQUENCE [LARGE SCALE GENOMIC DNA]</scope>
    <source>
        <strain evidence="13 14">DIVETGP</strain>
    </source>
</reference>
<evidence type="ECO:0000256" key="3">
    <source>
        <dbReference type="ARBA" id="ARBA00012438"/>
    </source>
</evidence>
<keyword evidence="5" id="KW-0808">Transferase</keyword>
<dbReference type="InterPro" id="IPR005467">
    <property type="entry name" value="His_kinase_dom"/>
</dbReference>
<protein>
    <recommendedName>
        <fullName evidence="3">histidine kinase</fullName>
        <ecNumber evidence="3">2.7.13.3</ecNumber>
    </recommendedName>
</protein>
<dbReference type="OrthoDB" id="84942at2"/>
<comment type="subcellular location">
    <subcellularLocation>
        <location evidence="2">Membrane</location>
        <topology evidence="2">Multi-pass membrane protein</topology>
    </subcellularLocation>
</comment>
<dbReference type="Pfam" id="PF02518">
    <property type="entry name" value="HATPase_c"/>
    <property type="match status" value="1"/>
</dbReference>
<dbReference type="RefSeq" id="WP_017894549.1">
    <property type="nucleotide sequence ID" value="NZ_CBXI010000044.1"/>
</dbReference>
<dbReference type="PANTHER" id="PTHR45528">
    <property type="entry name" value="SENSOR HISTIDINE KINASE CPXA"/>
    <property type="match status" value="1"/>
</dbReference>
<proteinExistence type="predicted"/>
<comment type="catalytic activity">
    <reaction evidence="1">
        <text>ATP + protein L-histidine = ADP + protein N-phospho-L-histidine.</text>
        <dbReference type="EC" id="2.7.13.3"/>
    </reaction>
</comment>
<dbReference type="EC" id="2.7.13.3" evidence="3"/>
<feature type="domain" description="Histidine kinase" evidence="12">
    <location>
        <begin position="244"/>
        <end position="459"/>
    </location>
</feature>
<keyword evidence="10 11" id="KW-0472">Membrane</keyword>
<dbReference type="SMART" id="SM00388">
    <property type="entry name" value="HisKA"/>
    <property type="match status" value="1"/>
</dbReference>
<evidence type="ECO:0000256" key="9">
    <source>
        <dbReference type="ARBA" id="ARBA00023012"/>
    </source>
</evidence>
<gene>
    <name evidence="13" type="ORF">CTDIVETGP_2797</name>
</gene>
<evidence type="ECO:0000256" key="11">
    <source>
        <dbReference type="SAM" id="Phobius"/>
    </source>
</evidence>
<organism evidence="13 14">
    <name type="scientific">Clostridium tyrobutyricum DIVETGP</name>
    <dbReference type="NCBI Taxonomy" id="1408889"/>
    <lineage>
        <taxon>Bacteria</taxon>
        <taxon>Bacillati</taxon>
        <taxon>Bacillota</taxon>
        <taxon>Clostridia</taxon>
        <taxon>Eubacteriales</taxon>
        <taxon>Clostridiaceae</taxon>
        <taxon>Clostridium</taxon>
    </lineage>
</organism>
<dbReference type="SUPFAM" id="SSF47384">
    <property type="entry name" value="Homodimeric domain of signal transducing histidine kinase"/>
    <property type="match status" value="1"/>
</dbReference>
<keyword evidence="8 11" id="KW-1133">Transmembrane helix</keyword>
<dbReference type="CDD" id="cd00082">
    <property type="entry name" value="HisKA"/>
    <property type="match status" value="1"/>
</dbReference>
<dbReference type="AlphaFoldDB" id="W6NLR7"/>
<accession>W6NLR7</accession>
<dbReference type="InterPro" id="IPR003661">
    <property type="entry name" value="HisK_dim/P_dom"/>
</dbReference>
<evidence type="ECO:0000313" key="13">
    <source>
        <dbReference type="EMBL" id="CDL92727.1"/>
    </source>
</evidence>
<dbReference type="InterPro" id="IPR036890">
    <property type="entry name" value="HATPase_C_sf"/>
</dbReference>
<dbReference type="Proteomes" id="UP000019482">
    <property type="component" value="Unassembled WGS sequence"/>
</dbReference>
<evidence type="ECO:0000259" key="12">
    <source>
        <dbReference type="PROSITE" id="PS50109"/>
    </source>
</evidence>
<keyword evidence="7 13" id="KW-0418">Kinase</keyword>
<evidence type="ECO:0000256" key="7">
    <source>
        <dbReference type="ARBA" id="ARBA00022777"/>
    </source>
</evidence>
<sequence>MGLKKRRNLKYIFIRYIVYLILTTVLLLYVFIFGFSIMLQHNIVLAANYSEKKIEKNRDVILKSHRVTENMIPDGCNYGVYDKYGKMLYGNFTYKKSQRAWNVVKNSEYSDGIGYYRRYYKVFYRNKEVCIIEYPIVAQFKNPFLRKYLINPEWLSYILFFSAFVIEVILLSAKFGKKFSGEMNILIHIADKIKKQDLNFDSKQSSIYEIDEVINSLNDMKIALKDSLEKQWNMEKSRKIQISALAHDIKTPLTIIKGNSELLSETCQDKNYLKYNENVLKSANEIEHYLKLLIDITKSENSIRLKLNRVKSKVFFKNIIESGKALAIEKNIQFIVEIKSIPEFFYADQEMLHRSIINVISNAVEYCPKNGKVLFKAYRNKTIMEFLIADSGMGFSKEELKLALQQFYRGDKSRTSKNHYGIGLYITEKFIKLHRGEIDLSNSKELGGAEVLLRMPLKIYKEE</sequence>
<keyword evidence="6 11" id="KW-0812">Transmembrane</keyword>
<evidence type="ECO:0000256" key="8">
    <source>
        <dbReference type="ARBA" id="ARBA00022989"/>
    </source>
</evidence>
<name>W6NLR7_CLOTY</name>
<dbReference type="GeneID" id="29419889"/>
<evidence type="ECO:0000256" key="10">
    <source>
        <dbReference type="ARBA" id="ARBA00023136"/>
    </source>
</evidence>
<dbReference type="InterPro" id="IPR036097">
    <property type="entry name" value="HisK_dim/P_sf"/>
</dbReference>
<dbReference type="EMBL" id="CBXI010000044">
    <property type="protein sequence ID" value="CDL92727.1"/>
    <property type="molecule type" value="Genomic_DNA"/>
</dbReference>
<dbReference type="InterPro" id="IPR008358">
    <property type="entry name" value="Sig_transdc_His_kin/Pase_MprB"/>
</dbReference>
<dbReference type="PROSITE" id="PS50109">
    <property type="entry name" value="HIS_KIN"/>
    <property type="match status" value="1"/>
</dbReference>
<evidence type="ECO:0000256" key="4">
    <source>
        <dbReference type="ARBA" id="ARBA00022553"/>
    </source>
</evidence>
<comment type="caution">
    <text evidence="13">The sequence shown here is derived from an EMBL/GenBank/DDBJ whole genome shotgun (WGS) entry which is preliminary data.</text>
</comment>
<evidence type="ECO:0000313" key="14">
    <source>
        <dbReference type="Proteomes" id="UP000019482"/>
    </source>
</evidence>
<feature type="transmembrane region" description="Helical" evidence="11">
    <location>
        <begin position="12"/>
        <end position="39"/>
    </location>
</feature>